<accession>A0A967BGV6</accession>
<keyword evidence="2" id="KW-1185">Reference proteome</keyword>
<reference evidence="1" key="1">
    <citation type="submission" date="2020-03" db="EMBL/GenBank/DDBJ databases">
        <title>Roseovarius gahaiensis sp. nov., isolated from Gahai Saline Lake, China.</title>
        <authorList>
            <person name="Sun X."/>
        </authorList>
    </citation>
    <scope>NUCLEOTIDE SEQUENCE</scope>
    <source>
        <strain evidence="1">GH877</strain>
    </source>
</reference>
<comment type="caution">
    <text evidence="1">The sequence shown here is derived from an EMBL/GenBank/DDBJ whole genome shotgun (WGS) entry which is preliminary data.</text>
</comment>
<organism evidence="1 2">
    <name type="scientific">Roseovarius gahaiensis</name>
    <dbReference type="NCBI Taxonomy" id="2716691"/>
    <lineage>
        <taxon>Bacteria</taxon>
        <taxon>Pseudomonadati</taxon>
        <taxon>Pseudomonadota</taxon>
        <taxon>Alphaproteobacteria</taxon>
        <taxon>Rhodobacterales</taxon>
        <taxon>Roseobacteraceae</taxon>
        <taxon>Roseovarius</taxon>
    </lineage>
</organism>
<sequence length="138" mass="13997">MSFQFSPDARNAALDAIEAAIGTAPKLQIRSGTLPDTTAEADAGNLLVEIDLPSDWLETAADGVKTIKGIWTGTGTAAAGGGTNAGHFRIKNNAGTITHVQGTITITDGGGDMELDNPNIAQNQSVTVTTFTLTAGGA</sequence>
<dbReference type="RefSeq" id="WP_167195997.1">
    <property type="nucleotide sequence ID" value="NZ_JAAORB010000013.1"/>
</dbReference>
<dbReference type="EMBL" id="JAAORB010000013">
    <property type="protein sequence ID" value="NHQ74563.1"/>
    <property type="molecule type" value="Genomic_DNA"/>
</dbReference>
<evidence type="ECO:0000313" key="2">
    <source>
        <dbReference type="Proteomes" id="UP000639775"/>
    </source>
</evidence>
<gene>
    <name evidence="1" type="ORF">HAT86_08810</name>
</gene>
<proteinExistence type="predicted"/>
<dbReference type="AlphaFoldDB" id="A0A967BGV6"/>
<name>A0A967BGV6_9RHOB</name>
<dbReference type="Proteomes" id="UP000639775">
    <property type="component" value="Unassembled WGS sequence"/>
</dbReference>
<protein>
    <submittedName>
        <fullName evidence="1">Uncharacterized protein</fullName>
    </submittedName>
</protein>
<evidence type="ECO:0000313" key="1">
    <source>
        <dbReference type="EMBL" id="NHQ74563.1"/>
    </source>
</evidence>